<accession>A0ACB5TVL0</accession>
<gene>
    <name evidence="1" type="ORF">Cboi01_000423000</name>
</gene>
<evidence type="ECO:0000313" key="1">
    <source>
        <dbReference type="EMBL" id="GME96314.1"/>
    </source>
</evidence>
<evidence type="ECO:0000313" key="2">
    <source>
        <dbReference type="Proteomes" id="UP001165101"/>
    </source>
</evidence>
<proteinExistence type="predicted"/>
<name>A0ACB5TVL0_CANBO</name>
<dbReference type="Proteomes" id="UP001165101">
    <property type="component" value="Unassembled WGS sequence"/>
</dbReference>
<dbReference type="EMBL" id="BSXV01002637">
    <property type="protein sequence ID" value="GME96314.1"/>
    <property type="molecule type" value="Genomic_DNA"/>
</dbReference>
<comment type="caution">
    <text evidence="1">The sequence shown here is derived from an EMBL/GenBank/DDBJ whole genome shotgun (WGS) entry which is preliminary data.</text>
</comment>
<reference evidence="1" key="1">
    <citation type="submission" date="2023-04" db="EMBL/GenBank/DDBJ databases">
        <title>Candida boidinii NBRC 1967.</title>
        <authorList>
            <person name="Ichikawa N."/>
            <person name="Sato H."/>
            <person name="Tonouchi N."/>
        </authorList>
    </citation>
    <scope>NUCLEOTIDE SEQUENCE</scope>
    <source>
        <strain evidence="1">NBRC 1967</strain>
    </source>
</reference>
<protein>
    <submittedName>
        <fullName evidence="1">Unnamed protein product</fullName>
    </submittedName>
</protein>
<keyword evidence="2" id="KW-1185">Reference proteome</keyword>
<organism evidence="1 2">
    <name type="scientific">Candida boidinii</name>
    <name type="common">Yeast</name>
    <dbReference type="NCBI Taxonomy" id="5477"/>
    <lineage>
        <taxon>Eukaryota</taxon>
        <taxon>Fungi</taxon>
        <taxon>Dikarya</taxon>
        <taxon>Ascomycota</taxon>
        <taxon>Saccharomycotina</taxon>
        <taxon>Pichiomycetes</taxon>
        <taxon>Pichiales</taxon>
        <taxon>Pichiaceae</taxon>
        <taxon>Ogataea</taxon>
        <taxon>Ogataea/Candida clade</taxon>
    </lineage>
</organism>
<sequence>MDVDQNQDTADNKNSKVKIKRSNSSVNTALNMSLAASSTKSPKLSDNSSPASQSDTVSINSTNKKSTSKEKTSPGSSAGNNSIKQKQQKKMSTDNKPTSKNQKLANDSKPSLSKQQKVVKPTKQQKLKTAKEQALNVEEDSVSPSYSFTGIQQSSNNKYPQGISPSQKLGPDLSMIDNSPKSVPDSTGAHNNANIESQQFNSGQNEYRPQSFVQEQFQLLQKFQNSDELNMNSNAIHQQLLAQNQSQMQLHQLQQLQQQQQQQQQMLQQQQYMQLPPNELANIHHFQQMIQQQQIHQLQLQVEQQQAQQAQPAHTMSNSQNSPMSQTSNIPQSQSPPVIQQSKDAQLIEAETQKLLLQQQRLQQQQWQALAFQNQQQISNNLFPQGEFNDIHRGNPSILDPSRSYSQQMMDNQKTFQDMISEMEAESKDNTNFSQPNQRLLTVESTANSNFDGTSSAIGGQDEIDNKQPAGSNMYNITYGMKAMVADGSNNVEVDSGNQSANKLNTGVPDWQQQAQAYNNGEDNYKRL</sequence>